<dbReference type="InterPro" id="IPR020103">
    <property type="entry name" value="PsdUridine_synth_cat_dom_sf"/>
</dbReference>
<evidence type="ECO:0000256" key="4">
    <source>
        <dbReference type="ARBA" id="ARBA00023235"/>
    </source>
</evidence>
<accession>A0A1F7YN82</accession>
<evidence type="ECO:0000259" key="7">
    <source>
        <dbReference type="Pfam" id="PF16198"/>
    </source>
</evidence>
<comment type="catalytic activity">
    <reaction evidence="1 5">
        <text>uridine(55) in tRNA = pseudouridine(55) in tRNA</text>
        <dbReference type="Rhea" id="RHEA:42532"/>
        <dbReference type="Rhea" id="RHEA-COMP:10101"/>
        <dbReference type="Rhea" id="RHEA-COMP:10102"/>
        <dbReference type="ChEBI" id="CHEBI:65314"/>
        <dbReference type="ChEBI" id="CHEBI:65315"/>
        <dbReference type="EC" id="5.4.99.25"/>
    </reaction>
</comment>
<dbReference type="EC" id="5.4.99.25" evidence="5"/>
<keyword evidence="3 5" id="KW-0819">tRNA processing</keyword>
<dbReference type="EMBL" id="MGGM01000024">
    <property type="protein sequence ID" value="OGM28747.1"/>
    <property type="molecule type" value="Genomic_DNA"/>
</dbReference>
<organism evidence="8 9">
    <name type="scientific">Candidatus Woesebacteria bacterium RIFCSPHIGHO2_01_FULL_41_10</name>
    <dbReference type="NCBI Taxonomy" id="1802500"/>
    <lineage>
        <taxon>Bacteria</taxon>
        <taxon>Candidatus Woeseibacteriota</taxon>
    </lineage>
</organism>
<evidence type="ECO:0000259" key="6">
    <source>
        <dbReference type="Pfam" id="PF01509"/>
    </source>
</evidence>
<dbReference type="Gene3D" id="3.30.2350.10">
    <property type="entry name" value="Pseudouridine synthase"/>
    <property type="match status" value="1"/>
</dbReference>
<evidence type="ECO:0000256" key="5">
    <source>
        <dbReference type="HAMAP-Rule" id="MF_01080"/>
    </source>
</evidence>
<dbReference type="GO" id="GO:1990481">
    <property type="term" value="P:mRNA pseudouridine synthesis"/>
    <property type="evidence" value="ECO:0007669"/>
    <property type="project" value="TreeGrafter"/>
</dbReference>
<comment type="similarity">
    <text evidence="2 5">Belongs to the pseudouridine synthase TruB family. Type 1 subfamily.</text>
</comment>
<feature type="domain" description="tRNA pseudouridylate synthase B C-terminal" evidence="7">
    <location>
        <begin position="174"/>
        <end position="218"/>
    </location>
</feature>
<dbReference type="GO" id="GO:0160148">
    <property type="term" value="F:tRNA pseudouridine(55) synthase activity"/>
    <property type="evidence" value="ECO:0007669"/>
    <property type="project" value="UniProtKB-EC"/>
</dbReference>
<evidence type="ECO:0000256" key="3">
    <source>
        <dbReference type="ARBA" id="ARBA00022694"/>
    </source>
</evidence>
<evidence type="ECO:0000313" key="8">
    <source>
        <dbReference type="EMBL" id="OGM28747.1"/>
    </source>
</evidence>
<dbReference type="AlphaFoldDB" id="A0A1F7YN82"/>
<dbReference type="SUPFAM" id="SSF55120">
    <property type="entry name" value="Pseudouridine synthase"/>
    <property type="match status" value="1"/>
</dbReference>
<dbReference type="CDD" id="cd02573">
    <property type="entry name" value="PseudoU_synth_EcTruB"/>
    <property type="match status" value="1"/>
</dbReference>
<evidence type="ECO:0000256" key="2">
    <source>
        <dbReference type="ARBA" id="ARBA00005642"/>
    </source>
</evidence>
<dbReference type="InterPro" id="IPR014780">
    <property type="entry name" value="tRNA_psdUridine_synth_TruB"/>
</dbReference>
<dbReference type="Proteomes" id="UP000177263">
    <property type="component" value="Unassembled WGS sequence"/>
</dbReference>
<proteinExistence type="inferred from homology"/>
<feature type="active site" description="Nucleophile" evidence="5">
    <location>
        <position position="38"/>
    </location>
</feature>
<dbReference type="Pfam" id="PF01509">
    <property type="entry name" value="TruB_N"/>
    <property type="match status" value="1"/>
</dbReference>
<reference evidence="8 9" key="1">
    <citation type="journal article" date="2016" name="Nat. Commun.">
        <title>Thousands of microbial genomes shed light on interconnected biogeochemical processes in an aquifer system.</title>
        <authorList>
            <person name="Anantharaman K."/>
            <person name="Brown C.T."/>
            <person name="Hug L.A."/>
            <person name="Sharon I."/>
            <person name="Castelle C.J."/>
            <person name="Probst A.J."/>
            <person name="Thomas B.C."/>
            <person name="Singh A."/>
            <person name="Wilkins M.J."/>
            <person name="Karaoz U."/>
            <person name="Brodie E.L."/>
            <person name="Williams K.H."/>
            <person name="Hubbard S.S."/>
            <person name="Banfield J.F."/>
        </authorList>
    </citation>
    <scope>NUCLEOTIDE SEQUENCE [LARGE SCALE GENOMIC DNA]</scope>
</reference>
<dbReference type="PANTHER" id="PTHR13767">
    <property type="entry name" value="TRNA-PSEUDOURIDINE SYNTHASE"/>
    <property type="match status" value="1"/>
</dbReference>
<dbReference type="GO" id="GO:0031119">
    <property type="term" value="P:tRNA pseudouridine synthesis"/>
    <property type="evidence" value="ECO:0007669"/>
    <property type="project" value="UniProtKB-UniRule"/>
</dbReference>
<dbReference type="NCBIfam" id="TIGR00431">
    <property type="entry name" value="TruB"/>
    <property type="match status" value="1"/>
</dbReference>
<name>A0A1F7YN82_9BACT</name>
<dbReference type="GO" id="GO:0003723">
    <property type="term" value="F:RNA binding"/>
    <property type="evidence" value="ECO:0007669"/>
    <property type="project" value="InterPro"/>
</dbReference>
<feature type="domain" description="Pseudouridine synthase II N-terminal" evidence="6">
    <location>
        <begin position="23"/>
        <end position="173"/>
    </location>
</feature>
<dbReference type="HAMAP" id="MF_01080">
    <property type="entry name" value="TruB_bact"/>
    <property type="match status" value="1"/>
</dbReference>
<comment type="caution">
    <text evidence="8">The sequence shown here is derived from an EMBL/GenBank/DDBJ whole genome shotgun (WGS) entry which is preliminary data.</text>
</comment>
<protein>
    <recommendedName>
        <fullName evidence="5">tRNA pseudouridine synthase B</fullName>
        <ecNumber evidence="5">5.4.99.25</ecNumber>
    </recommendedName>
    <alternativeName>
        <fullName evidence="5">tRNA pseudouridine(55) synthase</fullName>
        <shortName evidence="5">Psi55 synthase</shortName>
    </alternativeName>
    <alternativeName>
        <fullName evidence="5">tRNA pseudouridylate synthase</fullName>
    </alternativeName>
    <alternativeName>
        <fullName evidence="5">tRNA-uridine isomerase</fullName>
    </alternativeName>
</protein>
<evidence type="ECO:0000256" key="1">
    <source>
        <dbReference type="ARBA" id="ARBA00000385"/>
    </source>
</evidence>
<dbReference type="PANTHER" id="PTHR13767:SF2">
    <property type="entry name" value="PSEUDOURIDYLATE SYNTHASE TRUB1"/>
    <property type="match status" value="1"/>
</dbReference>
<dbReference type="InterPro" id="IPR002501">
    <property type="entry name" value="PsdUridine_synth_N"/>
</dbReference>
<dbReference type="InterPro" id="IPR032819">
    <property type="entry name" value="TruB_C"/>
</dbReference>
<sequence>MARFLLIDKPTGITSHDVISRLRRITGIKKIGHGGTLDPNASGLLIVGIGRDATRLLGTIAKNTTKTYIAEVTLGEARNTDDAEGEVTDTNTKTKPFRKQVDICMTSFLGESLQVPPVFSALKIGGKTAYSLARKGKTVELSPRKIRVGSIIIIFYKYPLLKFSCRVSSGTYVRALARDIGNKLGTYAYLSGLRRITIGEYDIASAVKLEELTADNWEASTTDLQLP</sequence>
<dbReference type="STRING" id="1802500.A2801_03575"/>
<keyword evidence="4 5" id="KW-0413">Isomerase</keyword>
<comment type="function">
    <text evidence="5">Responsible for synthesis of pseudouridine from uracil-55 in the psi GC loop of transfer RNAs.</text>
</comment>
<gene>
    <name evidence="5" type="primary">truB</name>
    <name evidence="8" type="ORF">A2801_03575</name>
</gene>
<dbReference type="Pfam" id="PF16198">
    <property type="entry name" value="TruB_C_2"/>
    <property type="match status" value="1"/>
</dbReference>
<evidence type="ECO:0000313" key="9">
    <source>
        <dbReference type="Proteomes" id="UP000177263"/>
    </source>
</evidence>